<feature type="region of interest" description="Disordered" evidence="1">
    <location>
        <begin position="1"/>
        <end position="26"/>
    </location>
</feature>
<name>A0A0L0FAE0_9EUKA</name>
<dbReference type="RefSeq" id="XP_014147398.1">
    <property type="nucleotide sequence ID" value="XM_014291923.1"/>
</dbReference>
<reference evidence="2 3" key="1">
    <citation type="submission" date="2011-02" db="EMBL/GenBank/DDBJ databases">
        <title>The Genome Sequence of Sphaeroforma arctica JP610.</title>
        <authorList>
            <consortium name="The Broad Institute Genome Sequencing Platform"/>
            <person name="Russ C."/>
            <person name="Cuomo C."/>
            <person name="Young S.K."/>
            <person name="Zeng Q."/>
            <person name="Gargeya S."/>
            <person name="Alvarado L."/>
            <person name="Berlin A."/>
            <person name="Chapman S.B."/>
            <person name="Chen Z."/>
            <person name="Freedman E."/>
            <person name="Gellesch M."/>
            <person name="Goldberg J."/>
            <person name="Griggs A."/>
            <person name="Gujja S."/>
            <person name="Heilman E."/>
            <person name="Heiman D."/>
            <person name="Howarth C."/>
            <person name="Mehta T."/>
            <person name="Neiman D."/>
            <person name="Pearson M."/>
            <person name="Roberts A."/>
            <person name="Saif S."/>
            <person name="Shea T."/>
            <person name="Shenoy N."/>
            <person name="Sisk P."/>
            <person name="Stolte C."/>
            <person name="Sykes S."/>
            <person name="White J."/>
            <person name="Yandava C."/>
            <person name="Burger G."/>
            <person name="Gray M.W."/>
            <person name="Holland P.W.H."/>
            <person name="King N."/>
            <person name="Lang F.B.F."/>
            <person name="Roger A.J."/>
            <person name="Ruiz-Trillo I."/>
            <person name="Haas B."/>
            <person name="Nusbaum C."/>
            <person name="Birren B."/>
        </authorList>
    </citation>
    <scope>NUCLEOTIDE SEQUENCE [LARGE SCALE GENOMIC DNA]</scope>
    <source>
        <strain evidence="2 3">JP610</strain>
    </source>
</reference>
<feature type="non-terminal residue" evidence="2">
    <location>
        <position position="116"/>
    </location>
</feature>
<feature type="compositionally biased region" description="Basic and acidic residues" evidence="1">
    <location>
        <begin position="1"/>
        <end position="11"/>
    </location>
</feature>
<organism evidence="2 3">
    <name type="scientific">Sphaeroforma arctica JP610</name>
    <dbReference type="NCBI Taxonomy" id="667725"/>
    <lineage>
        <taxon>Eukaryota</taxon>
        <taxon>Ichthyosporea</taxon>
        <taxon>Ichthyophonida</taxon>
        <taxon>Sphaeroforma</taxon>
    </lineage>
</organism>
<gene>
    <name evidence="2" type="ORF">SARC_13946</name>
</gene>
<dbReference type="AlphaFoldDB" id="A0A0L0FAE0"/>
<accession>A0A0L0FAE0</accession>
<dbReference type="GeneID" id="25914450"/>
<evidence type="ECO:0000313" key="3">
    <source>
        <dbReference type="Proteomes" id="UP000054560"/>
    </source>
</evidence>
<proteinExistence type="predicted"/>
<keyword evidence="3" id="KW-1185">Reference proteome</keyword>
<protein>
    <submittedName>
        <fullName evidence="2">Uncharacterized protein</fullName>
    </submittedName>
</protein>
<sequence length="116" mass="12847">MEHEHNPRENSEDGGTGNHDNDREDGIIMTQYLDSLGMPDPLPFEYEYPHGIVQGAVGFDDYDNISAFSNETAFSARNDLDNISHLTEVSGRISNYSDCNAKPSTNLCAESIRCST</sequence>
<evidence type="ECO:0000256" key="1">
    <source>
        <dbReference type="SAM" id="MobiDB-lite"/>
    </source>
</evidence>
<dbReference type="Proteomes" id="UP000054560">
    <property type="component" value="Unassembled WGS sequence"/>
</dbReference>
<evidence type="ECO:0000313" key="2">
    <source>
        <dbReference type="EMBL" id="KNC73496.1"/>
    </source>
</evidence>
<dbReference type="EMBL" id="KQ245543">
    <property type="protein sequence ID" value="KNC73496.1"/>
    <property type="molecule type" value="Genomic_DNA"/>
</dbReference>